<name>W9V7S8_9GAMM</name>
<organism evidence="9 10">
    <name type="scientific">Imhoffiella purpurea</name>
    <dbReference type="NCBI Taxonomy" id="1249627"/>
    <lineage>
        <taxon>Bacteria</taxon>
        <taxon>Pseudomonadati</taxon>
        <taxon>Pseudomonadota</taxon>
        <taxon>Gammaproteobacteria</taxon>
        <taxon>Chromatiales</taxon>
        <taxon>Chromatiaceae</taxon>
        <taxon>Imhoffiella</taxon>
    </lineage>
</organism>
<dbReference type="PANTHER" id="PTHR34040">
    <property type="entry name" value="FLAGELLAR BIOSYNTHETIC PROTEIN FLIQ"/>
    <property type="match status" value="1"/>
</dbReference>
<dbReference type="PIRSF" id="PIRSF004669">
    <property type="entry name" value="FliQ"/>
    <property type="match status" value="1"/>
</dbReference>
<feature type="transmembrane region" description="Helical" evidence="8">
    <location>
        <begin position="52"/>
        <end position="72"/>
    </location>
</feature>
<protein>
    <submittedName>
        <fullName evidence="9">Type III secretion inner membrane protein</fullName>
    </submittedName>
</protein>
<accession>W9V7S8</accession>
<sequence length="93" mass="10079">MTAMLEAHVINLAAKALLLVFYLSLPPILAAAIVGTLVSLFQALTQIQEQTLSFAIKLFVVIVTIFMSARWLGGELVDYTLGIFDQIATMGAH</sequence>
<dbReference type="Pfam" id="PF01313">
    <property type="entry name" value="Bac_export_3"/>
    <property type="match status" value="1"/>
</dbReference>
<reference evidence="9 10" key="1">
    <citation type="submission" date="2012-11" db="EMBL/GenBank/DDBJ databases">
        <title>Genome assembly of Thiorhodococcus sp. AK35.</title>
        <authorList>
            <person name="Nupur N."/>
            <person name="Khatri I."/>
            <person name="Subramanian S."/>
            <person name="Pinnaka A."/>
        </authorList>
    </citation>
    <scope>NUCLEOTIDE SEQUENCE [LARGE SCALE GENOMIC DNA]</scope>
    <source>
        <strain evidence="9 10">AK35</strain>
    </source>
</reference>
<evidence type="ECO:0000313" key="9">
    <source>
        <dbReference type="EMBL" id="EXJ15638.1"/>
    </source>
</evidence>
<evidence type="ECO:0000256" key="1">
    <source>
        <dbReference type="ARBA" id="ARBA00004651"/>
    </source>
</evidence>
<dbReference type="NCBIfam" id="TIGR01403">
    <property type="entry name" value="fliQ_rel_III"/>
    <property type="match status" value="1"/>
</dbReference>
<keyword evidence="5 8" id="KW-1133">Transmembrane helix</keyword>
<keyword evidence="4 8" id="KW-0812">Transmembrane</keyword>
<evidence type="ECO:0000256" key="2">
    <source>
        <dbReference type="ARBA" id="ARBA00006156"/>
    </source>
</evidence>
<dbReference type="GO" id="GO:0005886">
    <property type="term" value="C:plasma membrane"/>
    <property type="evidence" value="ECO:0007669"/>
    <property type="project" value="UniProtKB-SubCell"/>
</dbReference>
<feature type="transmembrane region" description="Helical" evidence="8">
    <location>
        <begin position="20"/>
        <end position="40"/>
    </location>
</feature>
<dbReference type="RefSeq" id="WP_269747373.1">
    <property type="nucleotide sequence ID" value="NZ_AONC01000023.1"/>
</dbReference>
<comment type="subcellular location">
    <subcellularLocation>
        <location evidence="1">Cell membrane</location>
        <topology evidence="1">Multi-pass membrane protein</topology>
    </subcellularLocation>
</comment>
<dbReference type="STRING" id="1249627.D779_1145"/>
<dbReference type="PRINTS" id="PR00952">
    <property type="entry name" value="TYPE3IMQPROT"/>
</dbReference>
<dbReference type="AlphaFoldDB" id="W9V7S8"/>
<keyword evidence="3" id="KW-1003">Cell membrane</keyword>
<evidence type="ECO:0000256" key="6">
    <source>
        <dbReference type="ARBA" id="ARBA00023026"/>
    </source>
</evidence>
<evidence type="ECO:0000256" key="7">
    <source>
        <dbReference type="ARBA" id="ARBA00023136"/>
    </source>
</evidence>
<dbReference type="PANTHER" id="PTHR34040:SF7">
    <property type="entry name" value="SURFACE PRESENTATION OF ANTIGENS PROTEIN SPAQ"/>
    <property type="match status" value="1"/>
</dbReference>
<dbReference type="eggNOG" id="COG4794">
    <property type="taxonomic scope" value="Bacteria"/>
</dbReference>
<dbReference type="GO" id="GO:0009306">
    <property type="term" value="P:protein secretion"/>
    <property type="evidence" value="ECO:0007669"/>
    <property type="project" value="InterPro"/>
</dbReference>
<dbReference type="PATRIC" id="fig|1249627.3.peg.1595"/>
<keyword evidence="7 8" id="KW-0472">Membrane</keyword>
<comment type="caution">
    <text evidence="9">The sequence shown here is derived from an EMBL/GenBank/DDBJ whole genome shotgun (WGS) entry which is preliminary data.</text>
</comment>
<dbReference type="InterPro" id="IPR002191">
    <property type="entry name" value="Bac_export_3"/>
</dbReference>
<evidence type="ECO:0000256" key="4">
    <source>
        <dbReference type="ARBA" id="ARBA00022692"/>
    </source>
</evidence>
<dbReference type="EMBL" id="AONC01000023">
    <property type="protein sequence ID" value="EXJ15638.1"/>
    <property type="molecule type" value="Genomic_DNA"/>
</dbReference>
<evidence type="ECO:0000313" key="10">
    <source>
        <dbReference type="Proteomes" id="UP000019460"/>
    </source>
</evidence>
<evidence type="ECO:0000256" key="5">
    <source>
        <dbReference type="ARBA" id="ARBA00022989"/>
    </source>
</evidence>
<dbReference type="Proteomes" id="UP000019460">
    <property type="component" value="Unassembled WGS sequence"/>
</dbReference>
<evidence type="ECO:0000256" key="8">
    <source>
        <dbReference type="SAM" id="Phobius"/>
    </source>
</evidence>
<keyword evidence="6" id="KW-0843">Virulence</keyword>
<comment type="similarity">
    <text evidence="2">Belongs to the FliQ/MopD/SpaQ family.</text>
</comment>
<dbReference type="InterPro" id="IPR006306">
    <property type="entry name" value="T3SS_HrpO"/>
</dbReference>
<gene>
    <name evidence="9" type="ORF">D779_1145</name>
</gene>
<evidence type="ECO:0000256" key="3">
    <source>
        <dbReference type="ARBA" id="ARBA00022475"/>
    </source>
</evidence>
<proteinExistence type="inferred from homology"/>
<keyword evidence="10" id="KW-1185">Reference proteome</keyword>